<sequence>MKIENISDLRVLLATARQGSLSAAARELEITPAAASAMLKRLEQQLGARLFVRSTRALRLTSEGELLLNYARRALELLEEGITQVGVGTTHLSGHIRVAAPSDLSRHWLLPWFDQFMEMHPQVSIALTVSDKLQDLHRDALDLAIRYGELADSGLVARLLAETQRIACASPAYFARHGYPSDPDDLQRHDCISLHIAGQRDTLWWFSRATSGTKPDIREVRIQPRRSVDDGALAHDWALGGKGITYKSALDIHDDLQQGRLLPALPDWQGKPYPLHALYPANRFLPARVRALTDFLAQQFAALRR</sequence>
<evidence type="ECO:0000313" key="7">
    <source>
        <dbReference type="Proteomes" id="UP000653343"/>
    </source>
</evidence>
<dbReference type="InterPro" id="IPR005119">
    <property type="entry name" value="LysR_subst-bd"/>
</dbReference>
<organism evidence="6 7">
    <name type="scientific">Undibacterium squillarum</name>
    <dbReference type="NCBI Taxonomy" id="1131567"/>
    <lineage>
        <taxon>Bacteria</taxon>
        <taxon>Pseudomonadati</taxon>
        <taxon>Pseudomonadota</taxon>
        <taxon>Betaproteobacteria</taxon>
        <taxon>Burkholderiales</taxon>
        <taxon>Oxalobacteraceae</taxon>
        <taxon>Undibacterium</taxon>
    </lineage>
</organism>
<dbReference type="Gene3D" id="3.40.190.290">
    <property type="match status" value="1"/>
</dbReference>
<evidence type="ECO:0000259" key="5">
    <source>
        <dbReference type="PROSITE" id="PS50931"/>
    </source>
</evidence>
<accession>A0ABQ2XRG2</accession>
<dbReference type="InterPro" id="IPR036390">
    <property type="entry name" value="WH_DNA-bd_sf"/>
</dbReference>
<dbReference type="InterPro" id="IPR036388">
    <property type="entry name" value="WH-like_DNA-bd_sf"/>
</dbReference>
<dbReference type="SUPFAM" id="SSF46785">
    <property type="entry name" value="Winged helix' DNA-binding domain"/>
    <property type="match status" value="1"/>
</dbReference>
<dbReference type="RefSeq" id="WP_189355393.1">
    <property type="nucleotide sequence ID" value="NZ_BMYU01000001.1"/>
</dbReference>
<protein>
    <submittedName>
        <fullName evidence="6">LysR family transcriptional regulator</fullName>
    </submittedName>
</protein>
<keyword evidence="3" id="KW-0238">DNA-binding</keyword>
<dbReference type="Gene3D" id="1.10.10.10">
    <property type="entry name" value="Winged helix-like DNA-binding domain superfamily/Winged helix DNA-binding domain"/>
    <property type="match status" value="1"/>
</dbReference>
<dbReference type="Pfam" id="PF00126">
    <property type="entry name" value="HTH_1"/>
    <property type="match status" value="1"/>
</dbReference>
<gene>
    <name evidence="6" type="ORF">GCM10010946_04720</name>
</gene>
<keyword evidence="4" id="KW-0804">Transcription</keyword>
<evidence type="ECO:0000256" key="2">
    <source>
        <dbReference type="ARBA" id="ARBA00023015"/>
    </source>
</evidence>
<keyword evidence="7" id="KW-1185">Reference proteome</keyword>
<reference evidence="7" key="1">
    <citation type="journal article" date="2019" name="Int. J. Syst. Evol. Microbiol.">
        <title>The Global Catalogue of Microorganisms (GCM) 10K type strain sequencing project: providing services to taxonomists for standard genome sequencing and annotation.</title>
        <authorList>
            <consortium name="The Broad Institute Genomics Platform"/>
            <consortium name="The Broad Institute Genome Sequencing Center for Infectious Disease"/>
            <person name="Wu L."/>
            <person name="Ma J."/>
        </authorList>
    </citation>
    <scope>NUCLEOTIDE SEQUENCE [LARGE SCALE GENOMIC DNA]</scope>
    <source>
        <strain evidence="7">KCTC 23917</strain>
    </source>
</reference>
<evidence type="ECO:0000313" key="6">
    <source>
        <dbReference type="EMBL" id="GGX30686.1"/>
    </source>
</evidence>
<dbReference type="InterPro" id="IPR058163">
    <property type="entry name" value="LysR-type_TF_proteobact-type"/>
</dbReference>
<dbReference type="SUPFAM" id="SSF53850">
    <property type="entry name" value="Periplasmic binding protein-like II"/>
    <property type="match status" value="1"/>
</dbReference>
<dbReference type="PANTHER" id="PTHR30537:SF21">
    <property type="entry name" value="HTH-TYPE TRANSCRIPTIONAL REGULATOR SINR-RELATED"/>
    <property type="match status" value="1"/>
</dbReference>
<dbReference type="EMBL" id="BMYU01000001">
    <property type="protein sequence ID" value="GGX30686.1"/>
    <property type="molecule type" value="Genomic_DNA"/>
</dbReference>
<comment type="caution">
    <text evidence="6">The sequence shown here is derived from an EMBL/GenBank/DDBJ whole genome shotgun (WGS) entry which is preliminary data.</text>
</comment>
<comment type="similarity">
    <text evidence="1">Belongs to the LysR transcriptional regulatory family.</text>
</comment>
<dbReference type="PRINTS" id="PR00039">
    <property type="entry name" value="HTHLYSR"/>
</dbReference>
<dbReference type="CDD" id="cd08422">
    <property type="entry name" value="PBP2_CrgA_like"/>
    <property type="match status" value="1"/>
</dbReference>
<evidence type="ECO:0000256" key="3">
    <source>
        <dbReference type="ARBA" id="ARBA00023125"/>
    </source>
</evidence>
<name>A0ABQ2XRG2_9BURK</name>
<keyword evidence="2" id="KW-0805">Transcription regulation</keyword>
<dbReference type="PROSITE" id="PS50931">
    <property type="entry name" value="HTH_LYSR"/>
    <property type="match status" value="1"/>
</dbReference>
<dbReference type="Pfam" id="PF03466">
    <property type="entry name" value="LysR_substrate"/>
    <property type="match status" value="1"/>
</dbReference>
<dbReference type="PANTHER" id="PTHR30537">
    <property type="entry name" value="HTH-TYPE TRANSCRIPTIONAL REGULATOR"/>
    <property type="match status" value="1"/>
</dbReference>
<dbReference type="InterPro" id="IPR000847">
    <property type="entry name" value="LysR_HTH_N"/>
</dbReference>
<evidence type="ECO:0000256" key="1">
    <source>
        <dbReference type="ARBA" id="ARBA00009437"/>
    </source>
</evidence>
<dbReference type="Proteomes" id="UP000653343">
    <property type="component" value="Unassembled WGS sequence"/>
</dbReference>
<evidence type="ECO:0000256" key="4">
    <source>
        <dbReference type="ARBA" id="ARBA00023163"/>
    </source>
</evidence>
<feature type="domain" description="HTH lysR-type" evidence="5">
    <location>
        <begin position="4"/>
        <end position="61"/>
    </location>
</feature>
<proteinExistence type="inferred from homology"/>